<dbReference type="EMBL" id="JAGTJQ010000002">
    <property type="protein sequence ID" value="KAH7037844.1"/>
    <property type="molecule type" value="Genomic_DNA"/>
</dbReference>
<keyword evidence="3" id="KW-0723">Serine/threonine-protein kinase</keyword>
<dbReference type="Gene3D" id="1.10.510.10">
    <property type="entry name" value="Transferase(Phosphotransferase) domain 1"/>
    <property type="match status" value="1"/>
</dbReference>
<dbReference type="FunFam" id="1.10.510.10:FF:000211">
    <property type="entry name" value="Cyclin-dependent kinase G-2"/>
    <property type="match status" value="1"/>
</dbReference>
<dbReference type="EC" id="2.7.11.22" evidence="2"/>
<dbReference type="GeneID" id="70182370"/>
<protein>
    <recommendedName>
        <fullName evidence="2">cyclin-dependent kinase</fullName>
        <ecNumber evidence="2">2.7.11.22</ecNumber>
    </recommendedName>
</protein>
<evidence type="ECO:0000256" key="7">
    <source>
        <dbReference type="ARBA" id="ARBA00022840"/>
    </source>
</evidence>
<dbReference type="GO" id="GO:0005634">
    <property type="term" value="C:nucleus"/>
    <property type="evidence" value="ECO:0007669"/>
    <property type="project" value="TreeGrafter"/>
</dbReference>
<accession>A0A9P9BUU9</accession>
<keyword evidence="13" id="KW-1185">Reference proteome</keyword>
<evidence type="ECO:0000256" key="5">
    <source>
        <dbReference type="ARBA" id="ARBA00022741"/>
    </source>
</evidence>
<keyword evidence="7" id="KW-0067">ATP-binding</keyword>
<dbReference type="AlphaFoldDB" id="A0A9P9BUU9"/>
<dbReference type="RefSeq" id="XP_046016965.1">
    <property type="nucleotide sequence ID" value="XM_046152824.1"/>
</dbReference>
<dbReference type="Pfam" id="PF00069">
    <property type="entry name" value="Pkinase"/>
    <property type="match status" value="1"/>
</dbReference>
<keyword evidence="4" id="KW-0808">Transferase</keyword>
<feature type="region of interest" description="Disordered" evidence="10">
    <location>
        <begin position="25"/>
        <end position="94"/>
    </location>
</feature>
<evidence type="ECO:0000256" key="3">
    <source>
        <dbReference type="ARBA" id="ARBA00022527"/>
    </source>
</evidence>
<name>A0A9P9BUU9_9PEZI</name>
<organism evidence="12 13">
    <name type="scientific">Microdochium trichocladiopsis</name>
    <dbReference type="NCBI Taxonomy" id="1682393"/>
    <lineage>
        <taxon>Eukaryota</taxon>
        <taxon>Fungi</taxon>
        <taxon>Dikarya</taxon>
        <taxon>Ascomycota</taxon>
        <taxon>Pezizomycotina</taxon>
        <taxon>Sordariomycetes</taxon>
        <taxon>Xylariomycetidae</taxon>
        <taxon>Xylariales</taxon>
        <taxon>Microdochiaceae</taxon>
        <taxon>Microdochium</taxon>
    </lineage>
</organism>
<keyword evidence="6 12" id="KW-0418">Kinase</keyword>
<keyword evidence="5" id="KW-0547">Nucleotide-binding</keyword>
<dbReference type="GO" id="GO:0005524">
    <property type="term" value="F:ATP binding"/>
    <property type="evidence" value="ECO:0007669"/>
    <property type="project" value="UniProtKB-KW"/>
</dbReference>
<dbReference type="PROSITE" id="PS50011">
    <property type="entry name" value="PROTEIN_KINASE_DOM"/>
    <property type="match status" value="1"/>
</dbReference>
<dbReference type="Gene3D" id="3.30.200.20">
    <property type="entry name" value="Phosphorylase Kinase, domain 1"/>
    <property type="match status" value="1"/>
</dbReference>
<dbReference type="InterPro" id="IPR000719">
    <property type="entry name" value="Prot_kinase_dom"/>
</dbReference>
<dbReference type="PANTHER" id="PTHR24056">
    <property type="entry name" value="CELL DIVISION PROTEIN KINASE"/>
    <property type="match status" value="1"/>
</dbReference>
<evidence type="ECO:0000256" key="2">
    <source>
        <dbReference type="ARBA" id="ARBA00012425"/>
    </source>
</evidence>
<feature type="region of interest" description="Disordered" evidence="10">
    <location>
        <begin position="410"/>
        <end position="448"/>
    </location>
</feature>
<dbReference type="InterPro" id="IPR050108">
    <property type="entry name" value="CDK"/>
</dbReference>
<dbReference type="SUPFAM" id="SSF56112">
    <property type="entry name" value="Protein kinase-like (PK-like)"/>
    <property type="match status" value="1"/>
</dbReference>
<comment type="similarity">
    <text evidence="1">Belongs to the protein kinase superfamily. CMGC Ser/Thr protein kinase family. CDC2/CDKX subfamily.</text>
</comment>
<dbReference type="PANTHER" id="PTHR24056:SF107">
    <property type="entry name" value="CYCLIN-DEPENDENT KINASE 11A-RELATED"/>
    <property type="match status" value="1"/>
</dbReference>
<comment type="caution">
    <text evidence="12">The sequence shown here is derived from an EMBL/GenBank/DDBJ whole genome shotgun (WGS) entry which is preliminary data.</text>
</comment>
<reference evidence="12" key="1">
    <citation type="journal article" date="2021" name="Nat. Commun.">
        <title>Genetic determinants of endophytism in the Arabidopsis root mycobiome.</title>
        <authorList>
            <person name="Mesny F."/>
            <person name="Miyauchi S."/>
            <person name="Thiergart T."/>
            <person name="Pickel B."/>
            <person name="Atanasova L."/>
            <person name="Karlsson M."/>
            <person name="Huettel B."/>
            <person name="Barry K.W."/>
            <person name="Haridas S."/>
            <person name="Chen C."/>
            <person name="Bauer D."/>
            <person name="Andreopoulos W."/>
            <person name="Pangilinan J."/>
            <person name="LaButti K."/>
            <person name="Riley R."/>
            <person name="Lipzen A."/>
            <person name="Clum A."/>
            <person name="Drula E."/>
            <person name="Henrissat B."/>
            <person name="Kohler A."/>
            <person name="Grigoriev I.V."/>
            <person name="Martin F.M."/>
            <person name="Hacquard S."/>
        </authorList>
    </citation>
    <scope>NUCLEOTIDE SEQUENCE</scope>
    <source>
        <strain evidence="12">MPI-CAGE-CH-0230</strain>
    </source>
</reference>
<dbReference type="InterPro" id="IPR011009">
    <property type="entry name" value="Kinase-like_dom_sf"/>
</dbReference>
<evidence type="ECO:0000256" key="4">
    <source>
        <dbReference type="ARBA" id="ARBA00022679"/>
    </source>
</evidence>
<comment type="catalytic activity">
    <reaction evidence="9">
        <text>L-seryl-[protein] + ATP = O-phospho-L-seryl-[protein] + ADP + H(+)</text>
        <dbReference type="Rhea" id="RHEA:17989"/>
        <dbReference type="Rhea" id="RHEA-COMP:9863"/>
        <dbReference type="Rhea" id="RHEA-COMP:11604"/>
        <dbReference type="ChEBI" id="CHEBI:15378"/>
        <dbReference type="ChEBI" id="CHEBI:29999"/>
        <dbReference type="ChEBI" id="CHEBI:30616"/>
        <dbReference type="ChEBI" id="CHEBI:83421"/>
        <dbReference type="ChEBI" id="CHEBI:456216"/>
        <dbReference type="EC" id="2.7.11.22"/>
    </reaction>
</comment>
<feature type="domain" description="Protein kinase" evidence="11">
    <location>
        <begin position="115"/>
        <end position="407"/>
    </location>
</feature>
<evidence type="ECO:0000259" key="11">
    <source>
        <dbReference type="PROSITE" id="PS50011"/>
    </source>
</evidence>
<dbReference type="InterPro" id="IPR008271">
    <property type="entry name" value="Ser/Thr_kinase_AS"/>
</dbReference>
<dbReference type="SMART" id="SM00220">
    <property type="entry name" value="S_TKc"/>
    <property type="match status" value="1"/>
</dbReference>
<evidence type="ECO:0000256" key="10">
    <source>
        <dbReference type="SAM" id="MobiDB-lite"/>
    </source>
</evidence>
<evidence type="ECO:0000313" key="13">
    <source>
        <dbReference type="Proteomes" id="UP000756346"/>
    </source>
</evidence>
<evidence type="ECO:0000256" key="6">
    <source>
        <dbReference type="ARBA" id="ARBA00022777"/>
    </source>
</evidence>
<evidence type="ECO:0000256" key="8">
    <source>
        <dbReference type="ARBA" id="ARBA00047811"/>
    </source>
</evidence>
<evidence type="ECO:0000256" key="1">
    <source>
        <dbReference type="ARBA" id="ARBA00006485"/>
    </source>
</evidence>
<dbReference type="Proteomes" id="UP000756346">
    <property type="component" value="Unassembled WGS sequence"/>
</dbReference>
<evidence type="ECO:0000256" key="9">
    <source>
        <dbReference type="ARBA" id="ARBA00048367"/>
    </source>
</evidence>
<dbReference type="GO" id="GO:0004693">
    <property type="term" value="F:cyclin-dependent protein serine/threonine kinase activity"/>
    <property type="evidence" value="ECO:0007669"/>
    <property type="project" value="UniProtKB-EC"/>
</dbReference>
<dbReference type="GO" id="GO:0007346">
    <property type="term" value="P:regulation of mitotic cell cycle"/>
    <property type="evidence" value="ECO:0007669"/>
    <property type="project" value="TreeGrafter"/>
</dbReference>
<feature type="compositionally biased region" description="Basic and acidic residues" evidence="10">
    <location>
        <begin position="25"/>
        <end position="54"/>
    </location>
</feature>
<dbReference type="OrthoDB" id="1732493at2759"/>
<dbReference type="PROSITE" id="PS00108">
    <property type="entry name" value="PROTEIN_KINASE_ST"/>
    <property type="match status" value="1"/>
</dbReference>
<gene>
    <name evidence="12" type="ORF">B0I36DRAFT_314937</name>
</gene>
<evidence type="ECO:0000313" key="12">
    <source>
        <dbReference type="EMBL" id="KAH7037844.1"/>
    </source>
</evidence>
<sequence>MAGASRWADTEEDAAADARLKKEKAEKKRLKAEKARKAEEEKAALQQREQEARQRAIQQRQQAQEQQDEDRPPAKRRRLTPEPTQQGASTEIDEGAKLLRFEGGSWTKSRSVENYDKLNDIEEGAYGWVARAKEIKTGRVVALKRLKIDPNDRVGLPETGLREIQILKDCSHRNIVDLHEVVVGDDTSRIENIFLVLEFLEHDLKSVLEDMPEPFLASEIKTLLLQLANGVKYLHDNWILHRDLKTSNLLLNNRGQLKIADFGMARYVGDPPPPKLTQLVVTLWYRSPELLLGCKTYGAAVDMWSVGCIFGELLTREPLLQGTNEVDELTKIFELCGTPTDESWPGYRRLPNARSLKLPPKSSSTAALIRAKFPLLTQAGSALLSSLLSLNPDQRPSAKQMLQHEYFRQDPKPKHEAMFPTFPSKAGQERRRRRETPNAPGRGQAAADLGSVDFSGIFAGREKEERGGGFSLRMV</sequence>
<proteinExistence type="inferred from homology"/>
<feature type="compositionally biased region" description="Low complexity" evidence="10">
    <location>
        <begin position="55"/>
        <end position="65"/>
    </location>
</feature>
<comment type="catalytic activity">
    <reaction evidence="8">
        <text>L-threonyl-[protein] + ATP = O-phospho-L-threonyl-[protein] + ADP + H(+)</text>
        <dbReference type="Rhea" id="RHEA:46608"/>
        <dbReference type="Rhea" id="RHEA-COMP:11060"/>
        <dbReference type="Rhea" id="RHEA-COMP:11605"/>
        <dbReference type="ChEBI" id="CHEBI:15378"/>
        <dbReference type="ChEBI" id="CHEBI:30013"/>
        <dbReference type="ChEBI" id="CHEBI:30616"/>
        <dbReference type="ChEBI" id="CHEBI:61977"/>
        <dbReference type="ChEBI" id="CHEBI:456216"/>
        <dbReference type="EC" id="2.7.11.22"/>
    </reaction>
</comment>